<dbReference type="InterPro" id="IPR011815">
    <property type="entry name" value="PBP_1c"/>
</dbReference>
<evidence type="ECO:0000259" key="11">
    <source>
        <dbReference type="Pfam" id="PF06832"/>
    </source>
</evidence>
<evidence type="ECO:0000259" key="9">
    <source>
        <dbReference type="Pfam" id="PF00905"/>
    </source>
</evidence>
<feature type="domain" description="Penicillin-binding C-terminal" evidence="11">
    <location>
        <begin position="638"/>
        <end position="715"/>
    </location>
</feature>
<comment type="catalytic activity">
    <reaction evidence="8">
        <text>[GlcNAc-(1-&gt;4)-Mur2Ac(oyl-L-Ala-gamma-D-Glu-L-Lys-D-Ala-D-Ala)](n)-di-trans,octa-cis-undecaprenyl diphosphate + beta-D-GlcNAc-(1-&gt;4)-Mur2Ac(oyl-L-Ala-gamma-D-Glu-L-Lys-D-Ala-D-Ala)-di-trans,octa-cis-undecaprenyl diphosphate = [GlcNAc-(1-&gt;4)-Mur2Ac(oyl-L-Ala-gamma-D-Glu-L-Lys-D-Ala-D-Ala)](n+1)-di-trans,octa-cis-undecaprenyl diphosphate + di-trans,octa-cis-undecaprenyl diphosphate + H(+)</text>
        <dbReference type="Rhea" id="RHEA:23708"/>
        <dbReference type="Rhea" id="RHEA-COMP:9602"/>
        <dbReference type="Rhea" id="RHEA-COMP:9603"/>
        <dbReference type="ChEBI" id="CHEBI:15378"/>
        <dbReference type="ChEBI" id="CHEBI:58405"/>
        <dbReference type="ChEBI" id="CHEBI:60033"/>
        <dbReference type="ChEBI" id="CHEBI:78435"/>
        <dbReference type="EC" id="2.4.99.28"/>
    </reaction>
</comment>
<reference evidence="12" key="1">
    <citation type="journal article" date="2020" name="mSystems">
        <title>Genome- and Community-Level Interaction Insights into Carbon Utilization and Element Cycling Functions of Hydrothermarchaeota in Hydrothermal Sediment.</title>
        <authorList>
            <person name="Zhou Z."/>
            <person name="Liu Y."/>
            <person name="Xu W."/>
            <person name="Pan J."/>
            <person name="Luo Z.H."/>
            <person name="Li M."/>
        </authorList>
    </citation>
    <scope>NUCLEOTIDE SEQUENCE [LARGE SCALE GENOMIC DNA]</scope>
    <source>
        <strain evidence="12">SpSt-961</strain>
    </source>
</reference>
<accession>A0A7V3RH44</accession>
<dbReference type="Pfam" id="PF00905">
    <property type="entry name" value="Transpeptidase"/>
    <property type="match status" value="1"/>
</dbReference>
<evidence type="ECO:0000256" key="8">
    <source>
        <dbReference type="ARBA" id="ARBA00049902"/>
    </source>
</evidence>
<dbReference type="PANTHER" id="PTHR32282:SF15">
    <property type="entry name" value="PENICILLIN-BINDING PROTEIN 1C"/>
    <property type="match status" value="1"/>
</dbReference>
<name>A0A7V3RH44_UNCW3</name>
<evidence type="ECO:0000256" key="7">
    <source>
        <dbReference type="ARBA" id="ARBA00044770"/>
    </source>
</evidence>
<keyword evidence="5" id="KW-0378">Hydrolase</keyword>
<evidence type="ECO:0000256" key="5">
    <source>
        <dbReference type="ARBA" id="ARBA00022801"/>
    </source>
</evidence>
<dbReference type="GO" id="GO:0008658">
    <property type="term" value="F:penicillin binding"/>
    <property type="evidence" value="ECO:0007669"/>
    <property type="project" value="InterPro"/>
</dbReference>
<dbReference type="InterPro" id="IPR001264">
    <property type="entry name" value="Glyco_trans_51"/>
</dbReference>
<keyword evidence="1" id="KW-0121">Carboxypeptidase</keyword>
<feature type="domain" description="Glycosyl transferase family 51" evidence="10">
    <location>
        <begin position="52"/>
        <end position="219"/>
    </location>
</feature>
<sequence>MPRPLLIFIIILLPITVFFFIPPDHNLLYPEFNSFDITDRNGITLRHVLSKDYRTSSWKGIKEIPPGIIIATIVREDKRFFLHKGVDPIAMARAIYGNIKAHKIKSGGSTITMQVAKIVLNKRGRNLLTKILEIIYALKLEMHLNKAEILEIYLNRTPYGNQTYGIEAASQFYYGKPVEHLSLSEACVLSIIPKSPSILNPLRNKELIKKERDKILNKLLRMGLIDTLTYDCAINESIEFNEKNFIFNAPHFVDFILSQNIDKNCSKITSTIDINLQKNLEKMLFNLIKNLKKYNVNQGAIIVLDNKTGEILAMVGSRDYFDEDGGQVNGCLAPRQPGSSLKPFLYILALSNGIPMSYLMNDTITEFKLSDGTIFAPRNFGDKYHRLVRAREALGSSFNVPAVHILNIVGVEKFYNFLNTLHLSTIRKQPNFYGLSLSLGSAEVKLLELANAYRAIANKGVWTDYKFIRDSRKKIGERVFSEEVAYIITDVLSDNSSRLKAFGDDSPLNLPFPCAVKTGTTKNFKDNWCVGFTEKYTVGVWVGNFDGSPMNGVSGISGAAPLFRDIMIELHRREYPGKFERPKSLIQIKICAKTGLIPGKNCSVIEELFVPGTEPKETCNYCNVGEVRYEPWRIVPDCMDKSAKNIYILHPQDGDIFKLDPQIPYRNQAIAFKVYIDSTIESFSIKLNGNTLCKNTTTFLWQPKLGKYELEVIGNSRTGQKSEKITFTVF</sequence>
<evidence type="ECO:0000256" key="4">
    <source>
        <dbReference type="ARBA" id="ARBA00022679"/>
    </source>
</evidence>
<dbReference type="GO" id="GO:0009252">
    <property type="term" value="P:peptidoglycan biosynthetic process"/>
    <property type="evidence" value="ECO:0007669"/>
    <property type="project" value="InterPro"/>
</dbReference>
<organism evidence="12">
    <name type="scientific">candidate division WOR-3 bacterium</name>
    <dbReference type="NCBI Taxonomy" id="2052148"/>
    <lineage>
        <taxon>Bacteria</taxon>
        <taxon>Bacteria division WOR-3</taxon>
    </lineage>
</organism>
<dbReference type="GO" id="GO:0006508">
    <property type="term" value="P:proteolysis"/>
    <property type="evidence" value="ECO:0007669"/>
    <property type="project" value="UniProtKB-KW"/>
</dbReference>
<dbReference type="SUPFAM" id="SSF56601">
    <property type="entry name" value="beta-lactamase/transpeptidase-like"/>
    <property type="match status" value="1"/>
</dbReference>
<dbReference type="InterPro" id="IPR036950">
    <property type="entry name" value="PBP_transglycosylase"/>
</dbReference>
<feature type="domain" description="Penicillin-binding protein transpeptidase" evidence="9">
    <location>
        <begin position="299"/>
        <end position="567"/>
    </location>
</feature>
<evidence type="ECO:0000256" key="6">
    <source>
        <dbReference type="ARBA" id="ARBA00023268"/>
    </source>
</evidence>
<dbReference type="InterPro" id="IPR001460">
    <property type="entry name" value="PCN-bd_Tpept"/>
</dbReference>
<evidence type="ECO:0000256" key="3">
    <source>
        <dbReference type="ARBA" id="ARBA00022676"/>
    </source>
</evidence>
<evidence type="ECO:0000313" key="12">
    <source>
        <dbReference type="EMBL" id="HGE78074.1"/>
    </source>
</evidence>
<dbReference type="InterPro" id="IPR050396">
    <property type="entry name" value="Glycosyltr_51/Transpeptidase"/>
</dbReference>
<evidence type="ECO:0000256" key="2">
    <source>
        <dbReference type="ARBA" id="ARBA00022670"/>
    </source>
</evidence>
<gene>
    <name evidence="12" type="primary">pbpC</name>
    <name evidence="12" type="ORF">ENX68_03620</name>
</gene>
<dbReference type="GO" id="GO:0004180">
    <property type="term" value="F:carboxypeptidase activity"/>
    <property type="evidence" value="ECO:0007669"/>
    <property type="project" value="UniProtKB-KW"/>
</dbReference>
<dbReference type="Gene3D" id="3.40.710.10">
    <property type="entry name" value="DD-peptidase/beta-lactamase superfamily"/>
    <property type="match status" value="1"/>
</dbReference>
<dbReference type="EC" id="2.4.99.28" evidence="7"/>
<evidence type="ECO:0000256" key="1">
    <source>
        <dbReference type="ARBA" id="ARBA00022645"/>
    </source>
</evidence>
<dbReference type="GO" id="GO:0030288">
    <property type="term" value="C:outer membrane-bounded periplasmic space"/>
    <property type="evidence" value="ECO:0007669"/>
    <property type="project" value="TreeGrafter"/>
</dbReference>
<dbReference type="SUPFAM" id="SSF53955">
    <property type="entry name" value="Lysozyme-like"/>
    <property type="match status" value="1"/>
</dbReference>
<keyword evidence="2" id="KW-0645">Protease</keyword>
<keyword evidence="4" id="KW-0808">Transferase</keyword>
<proteinExistence type="predicted"/>
<dbReference type="PANTHER" id="PTHR32282">
    <property type="entry name" value="BINDING PROTEIN TRANSPEPTIDASE, PUTATIVE-RELATED"/>
    <property type="match status" value="1"/>
</dbReference>
<dbReference type="InterPro" id="IPR023346">
    <property type="entry name" value="Lysozyme-like_dom_sf"/>
</dbReference>
<keyword evidence="3" id="KW-0328">Glycosyltransferase</keyword>
<dbReference type="AlphaFoldDB" id="A0A7V3RH44"/>
<dbReference type="Pfam" id="PF00912">
    <property type="entry name" value="Transgly"/>
    <property type="match status" value="1"/>
</dbReference>
<dbReference type="Pfam" id="PF06832">
    <property type="entry name" value="BiPBP_C"/>
    <property type="match status" value="1"/>
</dbReference>
<keyword evidence="6" id="KW-0511">Multifunctional enzyme</keyword>
<dbReference type="InterPro" id="IPR009647">
    <property type="entry name" value="PBP_C"/>
</dbReference>
<dbReference type="EMBL" id="DTOZ01000091">
    <property type="protein sequence ID" value="HGE78074.1"/>
    <property type="molecule type" value="Genomic_DNA"/>
</dbReference>
<evidence type="ECO:0000259" key="10">
    <source>
        <dbReference type="Pfam" id="PF00912"/>
    </source>
</evidence>
<dbReference type="GO" id="GO:0008955">
    <property type="term" value="F:peptidoglycan glycosyltransferase activity"/>
    <property type="evidence" value="ECO:0007669"/>
    <property type="project" value="UniProtKB-EC"/>
</dbReference>
<dbReference type="NCBIfam" id="TIGR02073">
    <property type="entry name" value="PBP_1c"/>
    <property type="match status" value="1"/>
</dbReference>
<comment type="caution">
    <text evidence="12">The sequence shown here is derived from an EMBL/GenBank/DDBJ whole genome shotgun (WGS) entry which is preliminary data.</text>
</comment>
<protein>
    <recommendedName>
        <fullName evidence="7">peptidoglycan glycosyltransferase</fullName>
        <ecNumber evidence="7">2.4.99.28</ecNumber>
    </recommendedName>
</protein>
<dbReference type="InterPro" id="IPR012338">
    <property type="entry name" value="Beta-lactam/transpept-like"/>
</dbReference>
<dbReference type="Gene3D" id="1.10.3810.10">
    <property type="entry name" value="Biosynthetic peptidoglycan transglycosylase-like"/>
    <property type="match status" value="1"/>
</dbReference>